<keyword evidence="2" id="KW-1185">Reference proteome</keyword>
<protein>
    <submittedName>
        <fullName evidence="1">Uncharacterized protein</fullName>
    </submittedName>
</protein>
<dbReference type="EMBL" id="CM039434">
    <property type="protein sequence ID" value="KAI4322436.1"/>
    <property type="molecule type" value="Genomic_DNA"/>
</dbReference>
<gene>
    <name evidence="1" type="ORF">L6164_022132</name>
</gene>
<comment type="caution">
    <text evidence="1">The sequence shown here is derived from an EMBL/GenBank/DDBJ whole genome shotgun (WGS) entry which is preliminary data.</text>
</comment>
<dbReference type="Proteomes" id="UP000828941">
    <property type="component" value="Chromosome 9"/>
</dbReference>
<evidence type="ECO:0000313" key="2">
    <source>
        <dbReference type="Proteomes" id="UP000828941"/>
    </source>
</evidence>
<reference evidence="1 2" key="1">
    <citation type="journal article" date="2022" name="DNA Res.">
        <title>Chromosomal-level genome assembly of the orchid tree Bauhinia variegata (Leguminosae; Cercidoideae) supports the allotetraploid origin hypothesis of Bauhinia.</title>
        <authorList>
            <person name="Zhong Y."/>
            <person name="Chen Y."/>
            <person name="Zheng D."/>
            <person name="Pang J."/>
            <person name="Liu Y."/>
            <person name="Luo S."/>
            <person name="Meng S."/>
            <person name="Qian L."/>
            <person name="Wei D."/>
            <person name="Dai S."/>
            <person name="Zhou R."/>
        </authorList>
    </citation>
    <scope>NUCLEOTIDE SEQUENCE [LARGE SCALE GENOMIC DNA]</scope>
    <source>
        <strain evidence="1">BV-YZ2020</strain>
    </source>
</reference>
<sequence length="241" mass="26903">MELYDPYGFPLRKPTATERFLGLLENPTSSGNTNGGDELNEDDVVFFSGDYSEPNQPSTPSPSSTSPTRRHHPHHSLTHHNHKGFGPPDVFGILAALPENEASTSVRNVSHFFHKASVSSTSSSSSSSWRFVPAIPKPPQDRIRLHSSSSSVKYPQSAPVNVPVLSETMMKRMMRPREFDEEDDEDHEDEEMLPPHEIVARSSDQSPVLAYSVLEGAGRTLKGRDLHQFRNAVWHQTSFLD</sequence>
<organism evidence="1 2">
    <name type="scientific">Bauhinia variegata</name>
    <name type="common">Purple orchid tree</name>
    <name type="synonym">Phanera variegata</name>
    <dbReference type="NCBI Taxonomy" id="167791"/>
    <lineage>
        <taxon>Eukaryota</taxon>
        <taxon>Viridiplantae</taxon>
        <taxon>Streptophyta</taxon>
        <taxon>Embryophyta</taxon>
        <taxon>Tracheophyta</taxon>
        <taxon>Spermatophyta</taxon>
        <taxon>Magnoliopsida</taxon>
        <taxon>eudicotyledons</taxon>
        <taxon>Gunneridae</taxon>
        <taxon>Pentapetalae</taxon>
        <taxon>rosids</taxon>
        <taxon>fabids</taxon>
        <taxon>Fabales</taxon>
        <taxon>Fabaceae</taxon>
        <taxon>Cercidoideae</taxon>
        <taxon>Cercideae</taxon>
        <taxon>Bauhiniinae</taxon>
        <taxon>Bauhinia</taxon>
    </lineage>
</organism>
<evidence type="ECO:0000313" key="1">
    <source>
        <dbReference type="EMBL" id="KAI4322436.1"/>
    </source>
</evidence>
<name>A0ACB9MFL8_BAUVA</name>
<accession>A0ACB9MFL8</accession>
<proteinExistence type="predicted"/>